<name>A0A4S8KL32_DENBC</name>
<evidence type="ECO:0000313" key="2">
    <source>
        <dbReference type="Proteomes" id="UP000297245"/>
    </source>
</evidence>
<dbReference type="OrthoDB" id="3341102at2759"/>
<reference evidence="1 2" key="1">
    <citation type="journal article" date="2019" name="Nat. Ecol. Evol.">
        <title>Megaphylogeny resolves global patterns of mushroom evolution.</title>
        <authorList>
            <person name="Varga T."/>
            <person name="Krizsan K."/>
            <person name="Foldi C."/>
            <person name="Dima B."/>
            <person name="Sanchez-Garcia M."/>
            <person name="Sanchez-Ramirez S."/>
            <person name="Szollosi G.J."/>
            <person name="Szarkandi J.G."/>
            <person name="Papp V."/>
            <person name="Albert L."/>
            <person name="Andreopoulos W."/>
            <person name="Angelini C."/>
            <person name="Antonin V."/>
            <person name="Barry K.W."/>
            <person name="Bougher N.L."/>
            <person name="Buchanan P."/>
            <person name="Buyck B."/>
            <person name="Bense V."/>
            <person name="Catcheside P."/>
            <person name="Chovatia M."/>
            <person name="Cooper J."/>
            <person name="Damon W."/>
            <person name="Desjardin D."/>
            <person name="Finy P."/>
            <person name="Geml J."/>
            <person name="Haridas S."/>
            <person name="Hughes K."/>
            <person name="Justo A."/>
            <person name="Karasinski D."/>
            <person name="Kautmanova I."/>
            <person name="Kiss B."/>
            <person name="Kocsube S."/>
            <person name="Kotiranta H."/>
            <person name="LaButti K.M."/>
            <person name="Lechner B.E."/>
            <person name="Liimatainen K."/>
            <person name="Lipzen A."/>
            <person name="Lukacs Z."/>
            <person name="Mihaltcheva S."/>
            <person name="Morgado L.N."/>
            <person name="Niskanen T."/>
            <person name="Noordeloos M.E."/>
            <person name="Ohm R.A."/>
            <person name="Ortiz-Santana B."/>
            <person name="Ovrebo C."/>
            <person name="Racz N."/>
            <person name="Riley R."/>
            <person name="Savchenko A."/>
            <person name="Shiryaev A."/>
            <person name="Soop K."/>
            <person name="Spirin V."/>
            <person name="Szebenyi C."/>
            <person name="Tomsovsky M."/>
            <person name="Tulloss R.E."/>
            <person name="Uehling J."/>
            <person name="Grigoriev I.V."/>
            <person name="Vagvolgyi C."/>
            <person name="Papp T."/>
            <person name="Martin F.M."/>
            <person name="Miettinen O."/>
            <person name="Hibbett D.S."/>
            <person name="Nagy L.G."/>
        </authorList>
    </citation>
    <scope>NUCLEOTIDE SEQUENCE [LARGE SCALE GENOMIC DNA]</scope>
    <source>
        <strain evidence="1 2">CBS 962.96</strain>
    </source>
</reference>
<dbReference type="EMBL" id="ML181138">
    <property type="protein sequence ID" value="THU76141.1"/>
    <property type="molecule type" value="Genomic_DNA"/>
</dbReference>
<proteinExistence type="predicted"/>
<gene>
    <name evidence="1" type="ORF">K435DRAFT_705496</name>
</gene>
<dbReference type="AlphaFoldDB" id="A0A4S8KL32"/>
<accession>A0A4S8KL32</accession>
<sequence length="228" mass="26041">MLSDHTKFRCSETFVQKYITNNLDWSWHTSTRAAGKLPDDVEKVLEEAFLREAWVIREYNIPAELRINTDQTQTVYQQGTKATWEKQGAKQVPVVGIDEKRAFTLVPSISASGEVLPFQAVFSGKTDVSLPGHDSEFFEEARKLGFQFLPSGGDLYWSTLETMKTLVNDIIAPYFKRKKVELKIDGPSEQFSLWKIDCWSVHKSEAFLSWMKATHPKIIILFVPGNCT</sequence>
<evidence type="ECO:0000313" key="1">
    <source>
        <dbReference type="EMBL" id="THU76141.1"/>
    </source>
</evidence>
<dbReference type="Proteomes" id="UP000297245">
    <property type="component" value="Unassembled WGS sequence"/>
</dbReference>
<protein>
    <recommendedName>
        <fullName evidence="3">DDE-1 domain-containing protein</fullName>
    </recommendedName>
</protein>
<organism evidence="1 2">
    <name type="scientific">Dendrothele bispora (strain CBS 962.96)</name>
    <dbReference type="NCBI Taxonomy" id="1314807"/>
    <lineage>
        <taxon>Eukaryota</taxon>
        <taxon>Fungi</taxon>
        <taxon>Dikarya</taxon>
        <taxon>Basidiomycota</taxon>
        <taxon>Agaricomycotina</taxon>
        <taxon>Agaricomycetes</taxon>
        <taxon>Agaricomycetidae</taxon>
        <taxon>Agaricales</taxon>
        <taxon>Agaricales incertae sedis</taxon>
        <taxon>Dendrothele</taxon>
    </lineage>
</organism>
<keyword evidence="2" id="KW-1185">Reference proteome</keyword>
<evidence type="ECO:0008006" key="3">
    <source>
        <dbReference type="Google" id="ProtNLM"/>
    </source>
</evidence>
<feature type="non-terminal residue" evidence="1">
    <location>
        <position position="228"/>
    </location>
</feature>